<name>A0ABR7M2I1_9ACTN</name>
<reference evidence="7 8" key="1">
    <citation type="submission" date="2020-06" db="EMBL/GenBank/DDBJ databases">
        <title>Actinomadura xiongansis sp. nov., isolated from soil of Baiyangdian.</title>
        <authorList>
            <person name="Zhang X."/>
        </authorList>
    </citation>
    <scope>NUCLEOTIDE SEQUENCE [LARGE SCALE GENOMIC DNA]</scope>
    <source>
        <strain evidence="7 8">HBUM206468</strain>
    </source>
</reference>
<protein>
    <submittedName>
        <fullName evidence="7">NAD(P)/FAD-dependent oxidoreductase</fullName>
    </submittedName>
</protein>
<dbReference type="InterPro" id="IPR001100">
    <property type="entry name" value="Pyr_nuc-diS_OxRdtase"/>
</dbReference>
<evidence type="ECO:0000256" key="1">
    <source>
        <dbReference type="ARBA" id="ARBA00001974"/>
    </source>
</evidence>
<dbReference type="PANTHER" id="PTHR43014:SF2">
    <property type="entry name" value="MERCURIC REDUCTASE"/>
    <property type="match status" value="1"/>
</dbReference>
<keyword evidence="3" id="KW-0285">Flavoprotein</keyword>
<evidence type="ECO:0000259" key="5">
    <source>
        <dbReference type="Pfam" id="PF02852"/>
    </source>
</evidence>
<dbReference type="PIRSF" id="PIRSF000350">
    <property type="entry name" value="Mercury_reductase_MerA"/>
    <property type="match status" value="1"/>
</dbReference>
<evidence type="ECO:0000313" key="8">
    <source>
        <dbReference type="Proteomes" id="UP000805614"/>
    </source>
</evidence>
<comment type="similarity">
    <text evidence="2">Belongs to the class-I pyridine nucleotide-disulfide oxidoreductase family.</text>
</comment>
<accession>A0ABR7M2I1</accession>
<dbReference type="PANTHER" id="PTHR43014">
    <property type="entry name" value="MERCURIC REDUCTASE"/>
    <property type="match status" value="1"/>
</dbReference>
<dbReference type="Pfam" id="PF07992">
    <property type="entry name" value="Pyr_redox_2"/>
    <property type="match status" value="1"/>
</dbReference>
<dbReference type="SUPFAM" id="SSF51905">
    <property type="entry name" value="FAD/NAD(P)-binding domain"/>
    <property type="match status" value="1"/>
</dbReference>
<dbReference type="Gene3D" id="3.50.50.60">
    <property type="entry name" value="FAD/NAD(P)-binding domain"/>
    <property type="match status" value="3"/>
</dbReference>
<dbReference type="InterPro" id="IPR036188">
    <property type="entry name" value="FAD/NAD-bd_sf"/>
</dbReference>
<dbReference type="Proteomes" id="UP000805614">
    <property type="component" value="Unassembled WGS sequence"/>
</dbReference>
<dbReference type="Pfam" id="PF02852">
    <property type="entry name" value="Pyr_redox_dim"/>
    <property type="match status" value="1"/>
</dbReference>
<dbReference type="Gene3D" id="3.30.390.30">
    <property type="match status" value="1"/>
</dbReference>
<organism evidence="7 8">
    <name type="scientific">Actinomadura alba</name>
    <dbReference type="NCBI Taxonomy" id="406431"/>
    <lineage>
        <taxon>Bacteria</taxon>
        <taxon>Bacillati</taxon>
        <taxon>Actinomycetota</taxon>
        <taxon>Actinomycetes</taxon>
        <taxon>Streptosporangiales</taxon>
        <taxon>Thermomonosporaceae</taxon>
        <taxon>Actinomadura</taxon>
    </lineage>
</organism>
<proteinExistence type="inferred from homology"/>
<gene>
    <name evidence="7" type="ORF">HKK74_38055</name>
</gene>
<evidence type="ECO:0000256" key="4">
    <source>
        <dbReference type="ARBA" id="ARBA00022827"/>
    </source>
</evidence>
<sequence>MAQNHHDVIVLGGGTAGRLVSTELARAGCGVALVENVLVGGRPPNFASIPATSMLHSTRRDETWELAVARRDEVTGNLDDAPATARMADAGVTVLRGLGRISGPNALHVGGITHAFTDLVVCTGSEPALPPVDGLLDAPVWTSDEALLSPDLPRRLVVLGGDPAGCELAQVYASYGSQVTLIEAARRLLGTEAPFAGDLLAGALRRMGIDLRLGVTPSQVRRTDFGVRMALSDGGALDADRILVTAGRRPRISDLGLELLGVAVDPAHGLSVDATCRVLVTEPPARPPAGSHEHLVPRPRAGSMIDAGSTAADAGAVTGPARGGVWAAGDVTGTAPSTHLARYQARVVVSNMLGVHREADYRAIPRVVHTTPTVYAVGLSPASAGAQGVDLLAAGYDLASTARAAVEDDDGGRVEIYADRARGVLVGATAVGPYAEEWMSEIALAIRAETPLSVLTDVVHAFPTYGEAIEVPLRELAERLLGGDVA</sequence>
<feature type="domain" description="Pyridine nucleotide-disulphide oxidoreductase dimerisation" evidence="5">
    <location>
        <begin position="364"/>
        <end position="470"/>
    </location>
</feature>
<evidence type="ECO:0000313" key="7">
    <source>
        <dbReference type="EMBL" id="MBC6471246.1"/>
    </source>
</evidence>
<evidence type="ECO:0000256" key="3">
    <source>
        <dbReference type="ARBA" id="ARBA00022630"/>
    </source>
</evidence>
<dbReference type="PRINTS" id="PR00411">
    <property type="entry name" value="PNDRDTASEI"/>
</dbReference>
<dbReference type="InterPro" id="IPR004099">
    <property type="entry name" value="Pyr_nucl-diS_OxRdtase_dimer"/>
</dbReference>
<comment type="cofactor">
    <cofactor evidence="1">
        <name>FAD</name>
        <dbReference type="ChEBI" id="CHEBI:57692"/>
    </cofactor>
</comment>
<dbReference type="RefSeq" id="WP_187248289.1">
    <property type="nucleotide sequence ID" value="NZ_BAAAOK010000011.1"/>
</dbReference>
<dbReference type="EMBL" id="JABVEC010000063">
    <property type="protein sequence ID" value="MBC6471246.1"/>
    <property type="molecule type" value="Genomic_DNA"/>
</dbReference>
<evidence type="ECO:0000259" key="6">
    <source>
        <dbReference type="Pfam" id="PF07992"/>
    </source>
</evidence>
<comment type="caution">
    <text evidence="7">The sequence shown here is derived from an EMBL/GenBank/DDBJ whole genome shotgun (WGS) entry which is preliminary data.</text>
</comment>
<keyword evidence="4" id="KW-0274">FAD</keyword>
<dbReference type="SUPFAM" id="SSF55424">
    <property type="entry name" value="FAD/NAD-linked reductases, dimerisation (C-terminal) domain"/>
    <property type="match status" value="1"/>
</dbReference>
<dbReference type="PRINTS" id="PR00368">
    <property type="entry name" value="FADPNR"/>
</dbReference>
<evidence type="ECO:0000256" key="2">
    <source>
        <dbReference type="ARBA" id="ARBA00007532"/>
    </source>
</evidence>
<keyword evidence="8" id="KW-1185">Reference proteome</keyword>
<feature type="domain" description="FAD/NAD(P)-binding" evidence="6">
    <location>
        <begin position="6"/>
        <end position="280"/>
    </location>
</feature>
<dbReference type="InterPro" id="IPR016156">
    <property type="entry name" value="FAD/NAD-linked_Rdtase_dimer_sf"/>
</dbReference>
<dbReference type="InterPro" id="IPR023753">
    <property type="entry name" value="FAD/NAD-binding_dom"/>
</dbReference>